<dbReference type="SUPFAM" id="SSF54637">
    <property type="entry name" value="Thioesterase/thiol ester dehydrase-isomerase"/>
    <property type="match status" value="1"/>
</dbReference>
<reference evidence="1 2" key="1">
    <citation type="submission" date="2018-06" db="EMBL/GenBank/DDBJ databases">
        <title>Genomic Encyclopedia of Archaeal and Bacterial Type Strains, Phase II (KMG-II): from individual species to whole genera.</title>
        <authorList>
            <person name="Goeker M."/>
        </authorList>
    </citation>
    <scope>NUCLEOTIDE SEQUENCE [LARGE SCALE GENOMIC DNA]</scope>
    <source>
        <strain evidence="1 2">DSM 22011</strain>
    </source>
</reference>
<dbReference type="AlphaFoldDB" id="A0A327XF33"/>
<accession>A0A327XF33</accession>
<evidence type="ECO:0008006" key="3">
    <source>
        <dbReference type="Google" id="ProtNLM"/>
    </source>
</evidence>
<proteinExistence type="predicted"/>
<dbReference type="Gene3D" id="3.10.129.10">
    <property type="entry name" value="Hotdog Thioesterase"/>
    <property type="match status" value="1"/>
</dbReference>
<organism evidence="1 2">
    <name type="scientific">Salipiger aestuarii</name>
    <dbReference type="NCBI Taxonomy" id="568098"/>
    <lineage>
        <taxon>Bacteria</taxon>
        <taxon>Pseudomonadati</taxon>
        <taxon>Pseudomonadota</taxon>
        <taxon>Alphaproteobacteria</taxon>
        <taxon>Rhodobacterales</taxon>
        <taxon>Roseobacteraceae</taxon>
        <taxon>Salipiger</taxon>
    </lineage>
</organism>
<sequence>MRRRAARGDRLIARDRVVKVGRRLVIVAADVFALEALEQRHVALLTGTMGTVPA</sequence>
<evidence type="ECO:0000313" key="1">
    <source>
        <dbReference type="EMBL" id="RAK07433.1"/>
    </source>
</evidence>
<dbReference type="InterPro" id="IPR029069">
    <property type="entry name" value="HotDog_dom_sf"/>
</dbReference>
<evidence type="ECO:0000313" key="2">
    <source>
        <dbReference type="Proteomes" id="UP000249165"/>
    </source>
</evidence>
<name>A0A327XF33_9RHOB</name>
<gene>
    <name evidence="1" type="ORF">ATI53_11021</name>
</gene>
<comment type="caution">
    <text evidence="1">The sequence shown here is derived from an EMBL/GenBank/DDBJ whole genome shotgun (WGS) entry which is preliminary data.</text>
</comment>
<keyword evidence="2" id="KW-1185">Reference proteome</keyword>
<dbReference type="RefSeq" id="WP_205912203.1">
    <property type="nucleotide sequence ID" value="NZ_LIGK01000133.1"/>
</dbReference>
<dbReference type="EMBL" id="QLMG01000102">
    <property type="protein sequence ID" value="RAK07433.1"/>
    <property type="molecule type" value="Genomic_DNA"/>
</dbReference>
<protein>
    <recommendedName>
        <fullName evidence="3">Thioesterase superfamily protein</fullName>
    </recommendedName>
</protein>
<dbReference type="Proteomes" id="UP000249165">
    <property type="component" value="Unassembled WGS sequence"/>
</dbReference>